<proteinExistence type="predicted"/>
<gene>
    <name evidence="1" type="ORF">UU14_C0038G0010</name>
</gene>
<name>A0A0G0T1U6_9BACT</name>
<organism evidence="1 2">
    <name type="scientific">Candidatus Roizmanbacteria bacterium GW2011_GWB1_40_7</name>
    <dbReference type="NCBI Taxonomy" id="1618482"/>
    <lineage>
        <taxon>Bacteria</taxon>
        <taxon>Candidatus Roizmaniibacteriota</taxon>
    </lineage>
</organism>
<dbReference type="Proteomes" id="UP000034664">
    <property type="component" value="Unassembled WGS sequence"/>
</dbReference>
<evidence type="ECO:0000313" key="2">
    <source>
        <dbReference type="Proteomes" id="UP000034664"/>
    </source>
</evidence>
<dbReference type="AlphaFoldDB" id="A0A0G0T1U6"/>
<sequence>NSKRFENYDLENWNLFRISDFGIRI</sequence>
<protein>
    <submittedName>
        <fullName evidence="1">Uncharacterized protein</fullName>
    </submittedName>
</protein>
<dbReference type="EMBL" id="LBZM01000038">
    <property type="protein sequence ID" value="KKR71014.1"/>
    <property type="molecule type" value="Genomic_DNA"/>
</dbReference>
<comment type="caution">
    <text evidence="1">The sequence shown here is derived from an EMBL/GenBank/DDBJ whole genome shotgun (WGS) entry which is preliminary data.</text>
</comment>
<feature type="non-terminal residue" evidence="1">
    <location>
        <position position="1"/>
    </location>
</feature>
<evidence type="ECO:0000313" key="1">
    <source>
        <dbReference type="EMBL" id="KKR71014.1"/>
    </source>
</evidence>
<reference evidence="1 2" key="1">
    <citation type="journal article" date="2015" name="Nature">
        <title>rRNA introns, odd ribosomes, and small enigmatic genomes across a large radiation of phyla.</title>
        <authorList>
            <person name="Brown C.T."/>
            <person name="Hug L.A."/>
            <person name="Thomas B.C."/>
            <person name="Sharon I."/>
            <person name="Castelle C.J."/>
            <person name="Singh A."/>
            <person name="Wilkins M.J."/>
            <person name="Williams K.H."/>
            <person name="Banfield J.F."/>
        </authorList>
    </citation>
    <scope>NUCLEOTIDE SEQUENCE [LARGE SCALE GENOMIC DNA]</scope>
</reference>
<accession>A0A0G0T1U6</accession>